<sequence>MSSQPLDKVDVGVDSKHVESASGSMLVIDAETEKKLLRKCDLHLLPPLIVIFFLSFMDRTNIVHFIRSSIESRYQTLAALYMAELNHYFMGVLLGIFEAGIVPGCIYLITGAFSGLLAFAIANMSGVGGYEAWRWIFILEGILTAIVGVVSKWWIPDWPETAHFLSEEERALLVSRIAQDVGEARMDHLNKHAAKRITKDWKIYLGTMAYFGVVNTGYAGSVGCPLPD</sequence>
<dbReference type="OrthoDB" id="2962993at2759"/>
<keyword evidence="3 6" id="KW-0812">Transmembrane</keyword>
<dbReference type="InterPro" id="IPR036259">
    <property type="entry name" value="MFS_trans_sf"/>
</dbReference>
<dbReference type="AlphaFoldDB" id="A0A084G405"/>
<protein>
    <recommendedName>
        <fullName evidence="9">Major facilitator superfamily (MFS) profile domain-containing protein</fullName>
    </recommendedName>
</protein>
<dbReference type="Gene3D" id="1.20.1250.20">
    <property type="entry name" value="MFS general substrate transporter like domains"/>
    <property type="match status" value="1"/>
</dbReference>
<keyword evidence="8" id="KW-1185">Reference proteome</keyword>
<dbReference type="HOGENOM" id="CLU_1215384_0_0_1"/>
<dbReference type="EMBL" id="JOWA01000102">
    <property type="protein sequence ID" value="KEZ42067.1"/>
    <property type="molecule type" value="Genomic_DNA"/>
</dbReference>
<comment type="subcellular location">
    <subcellularLocation>
        <location evidence="1">Membrane</location>
        <topology evidence="1">Multi-pass membrane protein</topology>
    </subcellularLocation>
</comment>
<gene>
    <name evidence="7" type="ORF">SAPIO_CDS6290</name>
</gene>
<dbReference type="Proteomes" id="UP000028545">
    <property type="component" value="Unassembled WGS sequence"/>
</dbReference>
<organism evidence="7 8">
    <name type="scientific">Pseudallescheria apiosperma</name>
    <name type="common">Scedosporium apiospermum</name>
    <dbReference type="NCBI Taxonomy" id="563466"/>
    <lineage>
        <taxon>Eukaryota</taxon>
        <taxon>Fungi</taxon>
        <taxon>Dikarya</taxon>
        <taxon>Ascomycota</taxon>
        <taxon>Pezizomycotina</taxon>
        <taxon>Sordariomycetes</taxon>
        <taxon>Hypocreomycetidae</taxon>
        <taxon>Microascales</taxon>
        <taxon>Microascaceae</taxon>
        <taxon>Scedosporium</taxon>
    </lineage>
</organism>
<dbReference type="GO" id="GO:0016020">
    <property type="term" value="C:membrane"/>
    <property type="evidence" value="ECO:0007669"/>
    <property type="project" value="UniProtKB-SubCell"/>
</dbReference>
<dbReference type="KEGG" id="sapo:SAPIO_CDS6290"/>
<dbReference type="VEuPathDB" id="FungiDB:SAPIO_CDS6290"/>
<accession>A0A084G405</accession>
<proteinExistence type="predicted"/>
<evidence type="ECO:0000256" key="5">
    <source>
        <dbReference type="ARBA" id="ARBA00023136"/>
    </source>
</evidence>
<dbReference type="PANTHER" id="PTHR43791">
    <property type="entry name" value="PERMEASE-RELATED"/>
    <property type="match status" value="1"/>
</dbReference>
<dbReference type="RefSeq" id="XP_016641866.1">
    <property type="nucleotide sequence ID" value="XM_016788432.1"/>
</dbReference>
<keyword evidence="4 6" id="KW-1133">Transmembrane helix</keyword>
<evidence type="ECO:0000256" key="2">
    <source>
        <dbReference type="ARBA" id="ARBA00022448"/>
    </source>
</evidence>
<dbReference type="OMA" id="PIMALVC"/>
<dbReference type="PANTHER" id="PTHR43791:SF52">
    <property type="entry name" value="TRANSPORTER, PUTATIVE (AFU_ORTHOLOGUE AFUA_1G11820)-RELATED"/>
    <property type="match status" value="1"/>
</dbReference>
<reference evidence="7 8" key="1">
    <citation type="journal article" date="2014" name="Genome Announc.">
        <title>Draft genome sequence of the pathogenic fungus Scedosporium apiospermum.</title>
        <authorList>
            <person name="Vandeputte P."/>
            <person name="Ghamrawi S."/>
            <person name="Rechenmann M."/>
            <person name="Iltis A."/>
            <person name="Giraud S."/>
            <person name="Fleury M."/>
            <person name="Thornton C."/>
            <person name="Delhaes L."/>
            <person name="Meyer W."/>
            <person name="Papon N."/>
            <person name="Bouchara J.P."/>
        </authorList>
    </citation>
    <scope>NUCLEOTIDE SEQUENCE [LARGE SCALE GENOMIC DNA]</scope>
    <source>
        <strain evidence="7 8">IHEM 14462</strain>
    </source>
</reference>
<dbReference type="GO" id="GO:0022857">
    <property type="term" value="F:transmembrane transporter activity"/>
    <property type="evidence" value="ECO:0007669"/>
    <property type="project" value="TreeGrafter"/>
</dbReference>
<dbReference type="GeneID" id="27725362"/>
<evidence type="ECO:0000256" key="4">
    <source>
        <dbReference type="ARBA" id="ARBA00022989"/>
    </source>
</evidence>
<name>A0A084G405_PSEDA</name>
<evidence type="ECO:0000313" key="7">
    <source>
        <dbReference type="EMBL" id="KEZ42067.1"/>
    </source>
</evidence>
<evidence type="ECO:0000256" key="3">
    <source>
        <dbReference type="ARBA" id="ARBA00022692"/>
    </source>
</evidence>
<feature type="transmembrane region" description="Helical" evidence="6">
    <location>
        <begin position="44"/>
        <end position="66"/>
    </location>
</feature>
<evidence type="ECO:0000256" key="1">
    <source>
        <dbReference type="ARBA" id="ARBA00004141"/>
    </source>
</evidence>
<feature type="transmembrane region" description="Helical" evidence="6">
    <location>
        <begin position="132"/>
        <end position="155"/>
    </location>
</feature>
<keyword evidence="5 6" id="KW-0472">Membrane</keyword>
<evidence type="ECO:0008006" key="9">
    <source>
        <dbReference type="Google" id="ProtNLM"/>
    </source>
</evidence>
<keyword evidence="2" id="KW-0813">Transport</keyword>
<evidence type="ECO:0000256" key="6">
    <source>
        <dbReference type="SAM" id="Phobius"/>
    </source>
</evidence>
<evidence type="ECO:0000313" key="8">
    <source>
        <dbReference type="Proteomes" id="UP000028545"/>
    </source>
</evidence>
<dbReference type="SUPFAM" id="SSF103473">
    <property type="entry name" value="MFS general substrate transporter"/>
    <property type="match status" value="1"/>
</dbReference>
<comment type="caution">
    <text evidence="7">The sequence shown here is derived from an EMBL/GenBank/DDBJ whole genome shotgun (WGS) entry which is preliminary data.</text>
</comment>